<reference evidence="2 3" key="1">
    <citation type="submission" date="2024-05" db="EMBL/GenBank/DDBJ databases">
        <title>A draft genome resource for the thread blight pathogen Marasmius tenuissimus strain MS-2.</title>
        <authorList>
            <person name="Yulfo-Soto G.E."/>
            <person name="Baruah I.K."/>
            <person name="Amoako-Attah I."/>
            <person name="Bukari Y."/>
            <person name="Meinhardt L.W."/>
            <person name="Bailey B.A."/>
            <person name="Cohen S.P."/>
        </authorList>
    </citation>
    <scope>NUCLEOTIDE SEQUENCE [LARGE SCALE GENOMIC DNA]</scope>
    <source>
        <strain evidence="2 3">MS-2</strain>
    </source>
</reference>
<organism evidence="2 3">
    <name type="scientific">Marasmius tenuissimus</name>
    <dbReference type="NCBI Taxonomy" id="585030"/>
    <lineage>
        <taxon>Eukaryota</taxon>
        <taxon>Fungi</taxon>
        <taxon>Dikarya</taxon>
        <taxon>Basidiomycota</taxon>
        <taxon>Agaricomycotina</taxon>
        <taxon>Agaricomycetes</taxon>
        <taxon>Agaricomycetidae</taxon>
        <taxon>Agaricales</taxon>
        <taxon>Marasmiineae</taxon>
        <taxon>Marasmiaceae</taxon>
        <taxon>Marasmius</taxon>
    </lineage>
</organism>
<name>A0ABR3A130_9AGAR</name>
<feature type="compositionally biased region" description="Polar residues" evidence="1">
    <location>
        <begin position="21"/>
        <end position="33"/>
    </location>
</feature>
<feature type="region of interest" description="Disordered" evidence="1">
    <location>
        <begin position="1"/>
        <end position="33"/>
    </location>
</feature>
<evidence type="ECO:0000313" key="2">
    <source>
        <dbReference type="EMBL" id="KAL0067220.1"/>
    </source>
</evidence>
<evidence type="ECO:0000313" key="3">
    <source>
        <dbReference type="Proteomes" id="UP001437256"/>
    </source>
</evidence>
<accession>A0ABR3A130</accession>
<proteinExistence type="predicted"/>
<evidence type="ECO:0000256" key="1">
    <source>
        <dbReference type="SAM" id="MobiDB-lite"/>
    </source>
</evidence>
<dbReference type="EMBL" id="JBBXMP010000028">
    <property type="protein sequence ID" value="KAL0067220.1"/>
    <property type="molecule type" value="Genomic_DNA"/>
</dbReference>
<keyword evidence="3" id="KW-1185">Reference proteome</keyword>
<sequence>MSGNSTAQRMGHASGELIAAQTISGSSRDNSINSQNNVVRVPLQQPEVFVHVESHELRDVIIKSQTIPDRFEAGNDLTEIDRKADDAECDSNSWHHLQRQV</sequence>
<comment type="caution">
    <text evidence="2">The sequence shown here is derived from an EMBL/GenBank/DDBJ whole genome shotgun (WGS) entry which is preliminary data.</text>
</comment>
<dbReference type="Proteomes" id="UP001437256">
    <property type="component" value="Unassembled WGS sequence"/>
</dbReference>
<protein>
    <submittedName>
        <fullName evidence="2">Uncharacterized protein</fullName>
    </submittedName>
</protein>
<gene>
    <name evidence="2" type="ORF">AAF712_005790</name>
</gene>